<dbReference type="GeneID" id="10502393"/>
<dbReference type="SUPFAM" id="SSF52317">
    <property type="entry name" value="Class I glutamine amidotransferase-like"/>
    <property type="match status" value="1"/>
</dbReference>
<dbReference type="FunCoup" id="F0ZCK9">
    <property type="interactions" value="1"/>
</dbReference>
<dbReference type="PANTHER" id="PTHR42695:SF3">
    <property type="entry name" value="GLUTAMINE AMIDOTRANSFERASE CLASS-I DOMAIN-CONTAINING PROTEIN"/>
    <property type="match status" value="1"/>
</dbReference>
<dbReference type="STRING" id="5786.F0ZCK9"/>
<dbReference type="GO" id="GO:0005829">
    <property type="term" value="C:cytosol"/>
    <property type="evidence" value="ECO:0000318"/>
    <property type="project" value="GO_Central"/>
</dbReference>
<dbReference type="KEGG" id="dpp:DICPUDRAFT_91450"/>
<dbReference type="EMBL" id="GL870979">
    <property type="protein sequence ID" value="EGC38286.1"/>
    <property type="molecule type" value="Genomic_DNA"/>
</dbReference>
<evidence type="ECO:0000313" key="3">
    <source>
        <dbReference type="Proteomes" id="UP000001064"/>
    </source>
</evidence>
<dbReference type="RefSeq" id="XP_003285147.1">
    <property type="nucleotide sequence ID" value="XM_003285099.1"/>
</dbReference>
<dbReference type="GO" id="GO:0005634">
    <property type="term" value="C:nucleus"/>
    <property type="evidence" value="ECO:0000318"/>
    <property type="project" value="GO_Central"/>
</dbReference>
<name>F0ZCK9_DICPU</name>
<dbReference type="FunFam" id="3.40.50.880:FF:000133">
    <property type="entry name" value="Predicted protein"/>
    <property type="match status" value="1"/>
</dbReference>
<proteinExistence type="predicted"/>
<evidence type="ECO:0000313" key="2">
    <source>
        <dbReference type="EMBL" id="EGC38286.1"/>
    </source>
</evidence>
<accession>F0ZCK9</accession>
<dbReference type="VEuPathDB" id="AmoebaDB:DICPUDRAFT_91450"/>
<feature type="domain" description="Glutamine amidotransferase" evidence="1">
    <location>
        <begin position="28"/>
        <end position="216"/>
    </location>
</feature>
<dbReference type="InterPro" id="IPR029062">
    <property type="entry name" value="Class_I_gatase-like"/>
</dbReference>
<dbReference type="Gene3D" id="3.40.50.880">
    <property type="match status" value="1"/>
</dbReference>
<organism evidence="2 3">
    <name type="scientific">Dictyostelium purpureum</name>
    <name type="common">Slime mold</name>
    <dbReference type="NCBI Taxonomy" id="5786"/>
    <lineage>
        <taxon>Eukaryota</taxon>
        <taxon>Amoebozoa</taxon>
        <taxon>Evosea</taxon>
        <taxon>Eumycetozoa</taxon>
        <taxon>Dictyostelia</taxon>
        <taxon>Dictyosteliales</taxon>
        <taxon>Dictyosteliaceae</taxon>
        <taxon>Dictyostelium</taxon>
    </lineage>
</organism>
<dbReference type="eggNOG" id="KOG3179">
    <property type="taxonomic scope" value="Eukaryota"/>
</dbReference>
<dbReference type="OrthoDB" id="92161at2759"/>
<evidence type="ECO:0000259" key="1">
    <source>
        <dbReference type="Pfam" id="PF00117"/>
    </source>
</evidence>
<keyword evidence="3" id="KW-1185">Reference proteome</keyword>
<gene>
    <name evidence="2" type="ORF">DICPUDRAFT_91450</name>
</gene>
<dbReference type="PANTHER" id="PTHR42695">
    <property type="entry name" value="GLUTAMINE AMIDOTRANSFERASE YLR126C-RELATED"/>
    <property type="match status" value="1"/>
</dbReference>
<dbReference type="InterPro" id="IPR044992">
    <property type="entry name" value="ChyE-like"/>
</dbReference>
<protein>
    <recommendedName>
        <fullName evidence="1">Glutamine amidotransferase domain-containing protein</fullName>
    </recommendedName>
</protein>
<dbReference type="AlphaFoldDB" id="F0ZCK9"/>
<reference evidence="3" key="1">
    <citation type="journal article" date="2011" name="Genome Biol.">
        <title>Comparative genomics of the social amoebae Dictyostelium discoideum and Dictyostelium purpureum.</title>
        <authorList>
            <consortium name="US DOE Joint Genome Institute (JGI-PGF)"/>
            <person name="Sucgang R."/>
            <person name="Kuo A."/>
            <person name="Tian X."/>
            <person name="Salerno W."/>
            <person name="Parikh A."/>
            <person name="Feasley C.L."/>
            <person name="Dalin E."/>
            <person name="Tu H."/>
            <person name="Huang E."/>
            <person name="Barry K."/>
            <person name="Lindquist E."/>
            <person name="Shapiro H."/>
            <person name="Bruce D."/>
            <person name="Schmutz J."/>
            <person name="Salamov A."/>
            <person name="Fey P."/>
            <person name="Gaudet P."/>
            <person name="Anjard C."/>
            <person name="Babu M.M."/>
            <person name="Basu S."/>
            <person name="Bushmanova Y."/>
            <person name="van der Wel H."/>
            <person name="Katoh-Kurasawa M."/>
            <person name="Dinh C."/>
            <person name="Coutinho P.M."/>
            <person name="Saito T."/>
            <person name="Elias M."/>
            <person name="Schaap P."/>
            <person name="Kay R.R."/>
            <person name="Henrissat B."/>
            <person name="Eichinger L."/>
            <person name="Rivero F."/>
            <person name="Putnam N.H."/>
            <person name="West C.M."/>
            <person name="Loomis W.F."/>
            <person name="Chisholm R.L."/>
            <person name="Shaulsky G."/>
            <person name="Strassmann J.E."/>
            <person name="Queller D.C."/>
            <person name="Kuspa A."/>
            <person name="Grigoriev I.V."/>
        </authorList>
    </citation>
    <scope>NUCLEOTIDE SEQUENCE [LARGE SCALE GENOMIC DNA]</scope>
    <source>
        <strain evidence="3">QSDP1</strain>
    </source>
</reference>
<dbReference type="PROSITE" id="PS51273">
    <property type="entry name" value="GATASE_TYPE_1"/>
    <property type="match status" value="1"/>
</dbReference>
<sequence>MANNIKKLTIGLLKCDTFIPEVKGKFGDIDQQFRNLLSTNTLSTKIELPVFEVAENQFPSKEDILNKKYNGFIITGSRSSVNDDNEWTNTLKDYIRFFSENKIKTVGICYGHQAIAVAMGGEVTTTSKGWAVSDHPIKIVEKNSFEKQHPKSFNDLFNGKSNKDSINIIFSNKQVVSKTPEGFEIFAYNDYSTNQAMYKKDQFYSFQGHPEYTPDLIKEIISRRRGLIPDDVIEDGLKRADKSNIDKSTFSNSIIDFFLEKQQ</sequence>
<dbReference type="OMA" id="PWIQTLK"/>
<dbReference type="InterPro" id="IPR017926">
    <property type="entry name" value="GATASE"/>
</dbReference>
<dbReference type="InParanoid" id="F0ZCK9"/>
<dbReference type="CDD" id="cd01741">
    <property type="entry name" value="GATase1_1"/>
    <property type="match status" value="1"/>
</dbReference>
<dbReference type="Pfam" id="PF00117">
    <property type="entry name" value="GATase"/>
    <property type="match status" value="1"/>
</dbReference>
<dbReference type="Proteomes" id="UP000001064">
    <property type="component" value="Unassembled WGS sequence"/>
</dbReference>